<feature type="compositionally biased region" description="Basic residues" evidence="1">
    <location>
        <begin position="1"/>
        <end position="12"/>
    </location>
</feature>
<dbReference type="KEGG" id="sea:SeAg_B4179"/>
<name>B5EZS7_SALA4</name>
<dbReference type="HOGENOM" id="CLU_3332657_0_0_6"/>
<protein>
    <submittedName>
        <fullName evidence="2">Uncharacterized protein</fullName>
    </submittedName>
</protein>
<dbReference type="Proteomes" id="UP000008819">
    <property type="component" value="Chromosome"/>
</dbReference>
<dbReference type="EMBL" id="CP001138">
    <property type="protein sequence ID" value="ACH49019.1"/>
    <property type="molecule type" value="Genomic_DNA"/>
</dbReference>
<gene>
    <name evidence="2" type="ordered locus">SeAg_B4179</name>
</gene>
<dbReference type="AlphaFoldDB" id="B5EZS7"/>
<reference evidence="2 3" key="1">
    <citation type="journal article" date="2011" name="J. Bacteriol.">
        <title>Comparative genomics of 28 Salmonella enterica isolates: evidence for CRISPR-mediated adaptive sublineage evolution.</title>
        <authorList>
            <person name="Fricke W.F."/>
            <person name="Mammel M.K."/>
            <person name="McDermott P.F."/>
            <person name="Tartera C."/>
            <person name="White D.G."/>
            <person name="Leclerc J.E."/>
            <person name="Ravel J."/>
            <person name="Cebula T.A."/>
        </authorList>
    </citation>
    <scope>NUCLEOTIDE SEQUENCE [LARGE SCALE GENOMIC DNA]</scope>
    <source>
        <strain evidence="2 3">SL483</strain>
    </source>
</reference>
<evidence type="ECO:0000313" key="2">
    <source>
        <dbReference type="EMBL" id="ACH49019.1"/>
    </source>
</evidence>
<sequence>MAPPRKNMKTKNARGASLTGATYRRADKHSAIRQNNWEFIQNYW</sequence>
<accession>B5EZS7</accession>
<evidence type="ECO:0000256" key="1">
    <source>
        <dbReference type="SAM" id="MobiDB-lite"/>
    </source>
</evidence>
<feature type="region of interest" description="Disordered" evidence="1">
    <location>
        <begin position="1"/>
        <end position="20"/>
    </location>
</feature>
<organism evidence="2 3">
    <name type="scientific">Salmonella agona (strain SL483)</name>
    <dbReference type="NCBI Taxonomy" id="454166"/>
    <lineage>
        <taxon>Bacteria</taxon>
        <taxon>Pseudomonadati</taxon>
        <taxon>Pseudomonadota</taxon>
        <taxon>Gammaproteobacteria</taxon>
        <taxon>Enterobacterales</taxon>
        <taxon>Enterobacteriaceae</taxon>
        <taxon>Salmonella</taxon>
    </lineage>
</organism>
<evidence type="ECO:0000313" key="3">
    <source>
        <dbReference type="Proteomes" id="UP000008819"/>
    </source>
</evidence>
<proteinExistence type="predicted"/>